<evidence type="ECO:0000313" key="2">
    <source>
        <dbReference type="Proteomes" id="UP000006854"/>
    </source>
</evidence>
<keyword evidence="2" id="KW-1185">Reference proteome</keyword>
<dbReference type="OrthoDB" id="4298515at2"/>
<dbReference type="AlphaFoldDB" id="F2R0T9"/>
<dbReference type="GeneID" id="51862737"/>
<gene>
    <name evidence="1" type="ordered locus">SVEN_2170</name>
</gene>
<evidence type="ECO:0000313" key="1">
    <source>
        <dbReference type="EMBL" id="CCA55456.1"/>
    </source>
</evidence>
<dbReference type="STRING" id="953739.SVEN_2170"/>
<dbReference type="Proteomes" id="UP000006854">
    <property type="component" value="Chromosome"/>
</dbReference>
<dbReference type="EMBL" id="FR845719">
    <property type="protein sequence ID" value="CCA55456.1"/>
    <property type="molecule type" value="Genomic_DNA"/>
</dbReference>
<reference evidence="1 2" key="1">
    <citation type="journal article" date="2011" name="BMC Genomics">
        <title>Genome-wide analysis of the role of GlnR in Streptomyces venezuelae provides new insights into global nitrogen regulation in actinomycetes.</title>
        <authorList>
            <person name="Pullan S.T."/>
            <person name="Bibb M.J."/>
            <person name="Merrick M."/>
        </authorList>
    </citation>
    <scope>NUCLEOTIDE SEQUENCE [LARGE SCALE GENOMIC DNA]</scope>
    <source>
        <strain evidence="1">ATCC 10712</strain>
    </source>
</reference>
<dbReference type="RefSeq" id="WP_015033374.1">
    <property type="nucleotide sequence ID" value="NC_018750.1"/>
</dbReference>
<protein>
    <submittedName>
        <fullName evidence="1">Uncharacterized protein</fullName>
    </submittedName>
</protein>
<accession>F2R0T9</accession>
<dbReference type="PATRIC" id="fig|953739.5.peg.4327"/>
<name>F2R0T9_STRVP</name>
<sequence>MPIKLSDELIQIQQAAVDAQREAQAGPYSAEAWTPWLEAATVIQAAITEHAKATGQSRFDVEAEVKLAVLNPEGYAEKKRKEAEKAKK</sequence>
<proteinExistence type="predicted"/>
<dbReference type="KEGG" id="sve:SVEN_2170"/>
<organism evidence="1 2">
    <name type="scientific">Streptomyces venezuelae (strain ATCC 10712 / CBS 650.69 / DSM 40230 / JCM 4526 / NBRC 13096 / PD 04745)</name>
    <dbReference type="NCBI Taxonomy" id="953739"/>
    <lineage>
        <taxon>Bacteria</taxon>
        <taxon>Bacillati</taxon>
        <taxon>Actinomycetota</taxon>
        <taxon>Actinomycetes</taxon>
        <taxon>Kitasatosporales</taxon>
        <taxon>Streptomycetaceae</taxon>
        <taxon>Streptomyces</taxon>
    </lineage>
</organism>
<dbReference type="HOGENOM" id="CLU_2467815_0_0_11"/>